<protein>
    <submittedName>
        <fullName evidence="2">Uncharacterized protein</fullName>
    </submittedName>
</protein>
<organism evidence="2 3">
    <name type="scientific">Candidatus Obscuribacter phosphatis</name>
    <dbReference type="NCBI Taxonomy" id="1906157"/>
    <lineage>
        <taxon>Bacteria</taxon>
        <taxon>Bacillati</taxon>
        <taxon>Candidatus Melainabacteria</taxon>
        <taxon>Candidatus Obscuribacterales</taxon>
        <taxon>Candidatus Obscuribacteraceae</taxon>
        <taxon>Candidatus Obscuribacter</taxon>
    </lineage>
</organism>
<feature type="transmembrane region" description="Helical" evidence="1">
    <location>
        <begin position="167"/>
        <end position="191"/>
    </location>
</feature>
<dbReference type="AlphaFoldDB" id="A0A8J7TMU9"/>
<evidence type="ECO:0000313" key="3">
    <source>
        <dbReference type="Proteomes" id="UP000664277"/>
    </source>
</evidence>
<dbReference type="Proteomes" id="UP000664277">
    <property type="component" value="Unassembled WGS sequence"/>
</dbReference>
<dbReference type="InterPro" id="IPR046555">
    <property type="entry name" value="DUF6709"/>
</dbReference>
<comment type="caution">
    <text evidence="2">The sequence shown here is derived from an EMBL/GenBank/DDBJ whole genome shotgun (WGS) entry which is preliminary data.</text>
</comment>
<evidence type="ECO:0000256" key="1">
    <source>
        <dbReference type="SAM" id="Phobius"/>
    </source>
</evidence>
<feature type="transmembrane region" description="Helical" evidence="1">
    <location>
        <begin position="21"/>
        <end position="42"/>
    </location>
</feature>
<reference evidence="2" key="1">
    <citation type="submission" date="2021-02" db="EMBL/GenBank/DDBJ databases">
        <title>Genome-Resolved Metagenomics of a Microbial Community Performing Photosynthetic Biological Nutrient Removal.</title>
        <authorList>
            <person name="Mcdaniel E.A."/>
        </authorList>
    </citation>
    <scope>NUCLEOTIDE SEQUENCE</scope>
    <source>
        <strain evidence="2">UWPOB_OBS1</strain>
    </source>
</reference>
<dbReference type="EMBL" id="JAFLCK010000019">
    <property type="protein sequence ID" value="MBN8661386.1"/>
    <property type="molecule type" value="Genomic_DNA"/>
</dbReference>
<evidence type="ECO:0000313" key="2">
    <source>
        <dbReference type="EMBL" id="MBN8661386.1"/>
    </source>
</evidence>
<accession>A0A8J7TMU9</accession>
<name>A0A8J7TMU9_9BACT</name>
<keyword evidence="1" id="KW-0812">Transmembrane</keyword>
<gene>
    <name evidence="2" type="ORF">J0M35_13555</name>
</gene>
<keyword evidence="1" id="KW-1133">Transmembrane helix</keyword>
<proteinExistence type="predicted"/>
<sequence>MQKLTAHLIKQVNKFSLFLTLGPFLLALIITCFCSNLIYNAIYGPFPVDEKYLSSLKSVWNADKYYVSLKGPEIIPSPYVIVPTRKGETPDPEKAKEQIAILIMPPRIIFVQLPKDQKLSTELTGKLTSIDRDLLKLFEEDNKNDPDVIRASLPFMLDASNDLSTDITIYAVVAFALLAATAYAGIPLLVWQNAEQHPVNRALKKFGNLREITATVDSEGLTAVQFGPAVLTHSFLFFPKLKELVAIKLSDIVWAYKQDSENEVKRPSNLTIWTRDGKKAEIMISKNDIERLLSSLPEKNPHAYFGFDPKLWLTWRSKPQTLVDEVDARRNAQA</sequence>
<keyword evidence="1" id="KW-0472">Membrane</keyword>
<dbReference type="Pfam" id="PF20456">
    <property type="entry name" value="DUF6709"/>
    <property type="match status" value="1"/>
</dbReference>